<dbReference type="EMBL" id="VEVO01000013">
    <property type="protein sequence ID" value="KAF0033046.1"/>
    <property type="molecule type" value="Genomic_DNA"/>
</dbReference>
<evidence type="ECO:0000313" key="1">
    <source>
        <dbReference type="EMBL" id="KAF0033046.1"/>
    </source>
</evidence>
<name>A0A6A4SD26_SCOMX</name>
<proteinExistence type="predicted"/>
<comment type="caution">
    <text evidence="1">The sequence shown here is derived from an EMBL/GenBank/DDBJ whole genome shotgun (WGS) entry which is preliminary data.</text>
</comment>
<dbReference type="AlphaFoldDB" id="A0A6A4SD26"/>
<protein>
    <submittedName>
        <fullName evidence="1">Uncharacterized protein</fullName>
    </submittedName>
</protein>
<reference evidence="1 2" key="1">
    <citation type="submission" date="2019-06" db="EMBL/GenBank/DDBJ databases">
        <title>Draft genomes of female and male turbot (Scophthalmus maximus).</title>
        <authorList>
            <person name="Xu H."/>
            <person name="Xu X.-W."/>
            <person name="Shao C."/>
            <person name="Chen S."/>
        </authorList>
    </citation>
    <scope>NUCLEOTIDE SEQUENCE [LARGE SCALE GENOMIC DNA]</scope>
    <source>
        <strain evidence="1">Ysfricsl-2016a</strain>
        <tissue evidence="1">Blood</tissue>
    </source>
</reference>
<dbReference type="Proteomes" id="UP000438429">
    <property type="component" value="Unassembled WGS sequence"/>
</dbReference>
<accession>A0A6A4SD26</accession>
<organism evidence="1 2">
    <name type="scientific">Scophthalmus maximus</name>
    <name type="common">Turbot</name>
    <name type="synonym">Psetta maxima</name>
    <dbReference type="NCBI Taxonomy" id="52904"/>
    <lineage>
        <taxon>Eukaryota</taxon>
        <taxon>Metazoa</taxon>
        <taxon>Chordata</taxon>
        <taxon>Craniata</taxon>
        <taxon>Vertebrata</taxon>
        <taxon>Euteleostomi</taxon>
        <taxon>Actinopterygii</taxon>
        <taxon>Neopterygii</taxon>
        <taxon>Teleostei</taxon>
        <taxon>Neoteleostei</taxon>
        <taxon>Acanthomorphata</taxon>
        <taxon>Carangaria</taxon>
        <taxon>Pleuronectiformes</taxon>
        <taxon>Pleuronectoidei</taxon>
        <taxon>Scophthalmidae</taxon>
        <taxon>Scophthalmus</taxon>
    </lineage>
</organism>
<sequence length="122" mass="13449">MTNERSRSAEPEECGVCSDAAVARRRCKDAGPELLREVVNTASEITEEKKDVRTLELLFPPLLAPGVNLDLNDRGSELRLNEASHLLPGGTRLYRDWTVFENGRGSGLTEPGVKPTDPQDVF</sequence>
<gene>
    <name evidence="1" type="ORF">F2P81_015336</name>
</gene>
<evidence type="ECO:0000313" key="2">
    <source>
        <dbReference type="Proteomes" id="UP000438429"/>
    </source>
</evidence>